<dbReference type="InterPro" id="IPR029046">
    <property type="entry name" value="LolA/LolB/LppX"/>
</dbReference>
<dbReference type="EMBL" id="FNZM01000012">
    <property type="protein sequence ID" value="SEJ99718.1"/>
    <property type="molecule type" value="Genomic_DNA"/>
</dbReference>
<name>A0AAQ1JVS9_9BURK</name>
<keyword evidence="2" id="KW-0449">Lipoprotein</keyword>
<dbReference type="RefSeq" id="WP_074985100.1">
    <property type="nucleotide sequence ID" value="NZ_CADFGN010000004.1"/>
</dbReference>
<reference evidence="2 3" key="1">
    <citation type="submission" date="2016-10" db="EMBL/GenBank/DDBJ databases">
        <authorList>
            <person name="Varghese N."/>
            <person name="Submissions S."/>
        </authorList>
    </citation>
    <scope>NUCLEOTIDE SEQUENCE [LARGE SCALE GENOMIC DNA]</scope>
    <source>
        <strain evidence="2 3">LMG 22274</strain>
    </source>
</reference>
<keyword evidence="1" id="KW-0732">Signal</keyword>
<dbReference type="SUPFAM" id="SSF89392">
    <property type="entry name" value="Prokaryotic lipoproteins and lipoprotein localization factors"/>
    <property type="match status" value="1"/>
</dbReference>
<evidence type="ECO:0000313" key="2">
    <source>
        <dbReference type="EMBL" id="SEJ99718.1"/>
    </source>
</evidence>
<sequence length="237" mass="25015">MSTTPRMSTHLLSRRLIARAFAAIALVGGGAALSAIGTLAPVTPAQAAPAWTLDRLMATLAQHKTGRAAFTETRWLAIASEPVESSGELAFAAPDHLEKNTLSPKPEHLVVDGDMLTVDRNNRKYTLALAHYPEVGAFIESIRATLTGNRYALEQTYKVALAGHGEDWTLTLTPLDSRMRKVVDTITLEGSRGELRSVAIQQAGGDHSLMKLRPLAATAASSTSSATAAKGSASTSG</sequence>
<proteinExistence type="predicted"/>
<dbReference type="Proteomes" id="UP000183529">
    <property type="component" value="Unassembled WGS sequence"/>
</dbReference>
<gene>
    <name evidence="2" type="ORF">SAMN05216550_112217</name>
</gene>
<dbReference type="InterPro" id="IPR004564">
    <property type="entry name" value="OM_lipoprot_carrier_LolA-like"/>
</dbReference>
<protein>
    <submittedName>
        <fullName evidence="2">Outer membrane lipoprotein-sorting protein</fullName>
    </submittedName>
</protein>
<organism evidence="2 3">
    <name type="scientific">Paraburkholderia tropica</name>
    <dbReference type="NCBI Taxonomy" id="92647"/>
    <lineage>
        <taxon>Bacteria</taxon>
        <taxon>Pseudomonadati</taxon>
        <taxon>Pseudomonadota</taxon>
        <taxon>Betaproteobacteria</taxon>
        <taxon>Burkholderiales</taxon>
        <taxon>Burkholderiaceae</taxon>
        <taxon>Paraburkholderia</taxon>
    </lineage>
</organism>
<dbReference type="Gene3D" id="2.50.20.10">
    <property type="entry name" value="Lipoprotein localisation LolA/LolB/LppX"/>
    <property type="match status" value="1"/>
</dbReference>
<dbReference type="Pfam" id="PF19574">
    <property type="entry name" value="LolA_3"/>
    <property type="match status" value="1"/>
</dbReference>
<dbReference type="CDD" id="cd16325">
    <property type="entry name" value="LolA"/>
    <property type="match status" value="1"/>
</dbReference>
<comment type="caution">
    <text evidence="2">The sequence shown here is derived from an EMBL/GenBank/DDBJ whole genome shotgun (WGS) entry which is preliminary data.</text>
</comment>
<evidence type="ECO:0000256" key="1">
    <source>
        <dbReference type="ARBA" id="ARBA00022729"/>
    </source>
</evidence>
<evidence type="ECO:0000313" key="3">
    <source>
        <dbReference type="Proteomes" id="UP000183529"/>
    </source>
</evidence>
<accession>A0AAQ1JVS9</accession>
<dbReference type="AlphaFoldDB" id="A0AAQ1JVS9"/>